<gene>
    <name evidence="1" type="ORF">RPMA_10830</name>
</gene>
<organism evidence="1 2">
    <name type="scientific">Tardiphaga alba</name>
    <dbReference type="NCBI Taxonomy" id="340268"/>
    <lineage>
        <taxon>Bacteria</taxon>
        <taxon>Pseudomonadati</taxon>
        <taxon>Pseudomonadota</taxon>
        <taxon>Alphaproteobacteria</taxon>
        <taxon>Hyphomicrobiales</taxon>
        <taxon>Nitrobacteraceae</taxon>
        <taxon>Tardiphaga</taxon>
    </lineage>
</organism>
<name>A0ABX8ABU8_9BRAD</name>
<accession>A0ABX8ABU8</accession>
<keyword evidence="2" id="KW-1185">Reference proteome</keyword>
<dbReference type="Proteomes" id="UP000682843">
    <property type="component" value="Chromosome"/>
</dbReference>
<evidence type="ECO:0000313" key="1">
    <source>
        <dbReference type="EMBL" id="QUS39275.1"/>
    </source>
</evidence>
<sequence length="97" mass="10259">MIEIDATAVVGSEKAENYEVLPQQAGLVQLLQTGALTQNRRGEYIVNRKTRFPAGLGGAHSVTFLVMNGVPYPDGDPGHSCVVVEESGIKKGATCSN</sequence>
<dbReference type="RefSeq" id="WP_211912818.1">
    <property type="nucleotide sequence ID" value="NZ_CP036498.1"/>
</dbReference>
<dbReference type="EMBL" id="CP036498">
    <property type="protein sequence ID" value="QUS39275.1"/>
    <property type="molecule type" value="Genomic_DNA"/>
</dbReference>
<proteinExistence type="predicted"/>
<protein>
    <submittedName>
        <fullName evidence="1">Uncharacterized protein</fullName>
    </submittedName>
</protein>
<reference evidence="1 2" key="1">
    <citation type="submission" date="2019-02" db="EMBL/GenBank/DDBJ databases">
        <title>Emended description of the genus Rhodopseudomonas and description of Rhodopseudomonas albus sp. nov., a non-phototrophic, heavy-metal-tolerant bacterium isolated from garden soil.</title>
        <authorList>
            <person name="Bao Z."/>
            <person name="Cao W.W."/>
            <person name="Sato Y."/>
            <person name="Nishizawa T."/>
            <person name="Zhao J."/>
            <person name="Guo Y."/>
            <person name="Ohta H."/>
        </authorList>
    </citation>
    <scope>NUCLEOTIDE SEQUENCE [LARGE SCALE GENOMIC DNA]</scope>
    <source>
        <strain evidence="1 2">SK50-23</strain>
    </source>
</reference>
<evidence type="ECO:0000313" key="2">
    <source>
        <dbReference type="Proteomes" id="UP000682843"/>
    </source>
</evidence>